<name>B4R855_PHEZH</name>
<sequence length="66" mass="7465">MSIDRIVFTVTRHEGQWAVEQDGRYFAHSREKEEAKAAANRHARAAQDEGRACQVRVLGEHGFLNG</sequence>
<dbReference type="HOGENOM" id="CLU_2827406_0_0_5"/>
<dbReference type="RefSeq" id="WP_012523311.1">
    <property type="nucleotide sequence ID" value="NC_011144.1"/>
</dbReference>
<evidence type="ECO:0008006" key="3">
    <source>
        <dbReference type="Google" id="ProtNLM"/>
    </source>
</evidence>
<evidence type="ECO:0000313" key="1">
    <source>
        <dbReference type="EMBL" id="ACG79173.1"/>
    </source>
</evidence>
<organism evidence="1 2">
    <name type="scientific">Phenylobacterium zucineum (strain HLK1)</name>
    <dbReference type="NCBI Taxonomy" id="450851"/>
    <lineage>
        <taxon>Bacteria</taxon>
        <taxon>Pseudomonadati</taxon>
        <taxon>Pseudomonadota</taxon>
        <taxon>Alphaproteobacteria</taxon>
        <taxon>Caulobacterales</taxon>
        <taxon>Caulobacteraceae</taxon>
        <taxon>Phenylobacterium</taxon>
    </lineage>
</organism>
<gene>
    <name evidence="1" type="ordered locus">PHZ_c2764</name>
</gene>
<dbReference type="AlphaFoldDB" id="B4R855"/>
<dbReference type="KEGG" id="pzu:PHZ_c2764"/>
<dbReference type="Proteomes" id="UP000001868">
    <property type="component" value="Chromosome"/>
</dbReference>
<accession>B4R855</accession>
<dbReference type="EMBL" id="CP000747">
    <property type="protein sequence ID" value="ACG79173.1"/>
    <property type="molecule type" value="Genomic_DNA"/>
</dbReference>
<keyword evidence="2" id="KW-1185">Reference proteome</keyword>
<proteinExistence type="predicted"/>
<reference evidence="1 2" key="1">
    <citation type="journal article" date="2008" name="BMC Genomics">
        <title>Complete genome of Phenylobacterium zucineum - a novel facultative intracellular bacterium isolated from human erythroleukemia cell line K562.</title>
        <authorList>
            <person name="Luo Y."/>
            <person name="Xu X."/>
            <person name="Ding Z."/>
            <person name="Liu Z."/>
            <person name="Zhang B."/>
            <person name="Yan Z."/>
            <person name="Sun J."/>
            <person name="Hu S."/>
            <person name="Hu X."/>
        </authorList>
    </citation>
    <scope>NUCLEOTIDE SEQUENCE [LARGE SCALE GENOMIC DNA]</scope>
    <source>
        <strain evidence="1 2">HLK1</strain>
    </source>
</reference>
<protein>
    <recommendedName>
        <fullName evidence="3">DUF2188 domain-containing protein</fullName>
    </recommendedName>
</protein>
<dbReference type="eggNOG" id="ENOG502ZKD3">
    <property type="taxonomic scope" value="Bacteria"/>
</dbReference>
<evidence type="ECO:0000313" key="2">
    <source>
        <dbReference type="Proteomes" id="UP000001868"/>
    </source>
</evidence>